<keyword evidence="2" id="KW-1185">Reference proteome</keyword>
<protein>
    <recommendedName>
        <fullName evidence="3">SpoVT-AbrB domain-containing protein</fullName>
    </recommendedName>
</protein>
<gene>
    <name evidence="1" type="ORF">VZ95_00410</name>
</gene>
<accession>A0A0F3IWR0</accession>
<dbReference type="InterPro" id="IPR037914">
    <property type="entry name" value="SpoVT-AbrB_sf"/>
</dbReference>
<comment type="caution">
    <text evidence="1">The sequence shown here is derived from an EMBL/GenBank/DDBJ whole genome shotgun (WGS) entry which is preliminary data.</text>
</comment>
<proteinExistence type="predicted"/>
<name>A0A0F3IWR0_9PROT</name>
<reference evidence="1 2" key="1">
    <citation type="submission" date="2015-03" db="EMBL/GenBank/DDBJ databases">
        <title>Draft genome sequence of Elstera litoralis.</title>
        <authorList>
            <person name="Rahalkar M.C."/>
            <person name="Dhakephalkar P.K."/>
            <person name="Pore S.D."/>
            <person name="Arora P."/>
            <person name="Kapse N.G."/>
            <person name="Pandit P.S."/>
        </authorList>
    </citation>
    <scope>NUCLEOTIDE SEQUENCE [LARGE SCALE GENOMIC DNA]</scope>
    <source>
        <strain evidence="1 2">Dia-1</strain>
    </source>
</reference>
<dbReference type="EMBL" id="LAJY01000007">
    <property type="protein sequence ID" value="KJV11111.1"/>
    <property type="molecule type" value="Genomic_DNA"/>
</dbReference>
<evidence type="ECO:0000313" key="2">
    <source>
        <dbReference type="Proteomes" id="UP000033774"/>
    </source>
</evidence>
<dbReference type="OrthoDB" id="5459182at2"/>
<evidence type="ECO:0008006" key="3">
    <source>
        <dbReference type="Google" id="ProtNLM"/>
    </source>
</evidence>
<evidence type="ECO:0000313" key="1">
    <source>
        <dbReference type="EMBL" id="KJV11111.1"/>
    </source>
</evidence>
<organism evidence="1 2">
    <name type="scientific">Elstera litoralis</name>
    <dbReference type="NCBI Taxonomy" id="552518"/>
    <lineage>
        <taxon>Bacteria</taxon>
        <taxon>Pseudomonadati</taxon>
        <taxon>Pseudomonadota</taxon>
        <taxon>Alphaproteobacteria</taxon>
        <taxon>Rhodospirillales</taxon>
        <taxon>Rhodospirillaceae</taxon>
        <taxon>Elstera</taxon>
    </lineage>
</organism>
<dbReference type="RefSeq" id="WP_045774131.1">
    <property type="nucleotide sequence ID" value="NZ_LAJY01000007.1"/>
</dbReference>
<sequence length="74" mass="8053">MVALKLQRIGDDIGVILPKEALDALGLGEGGTVYVSEAPHDAPAASSDTQYQRQLEAAREIMQRRRDVLHVLAQ</sequence>
<dbReference type="Gene3D" id="2.10.260.10">
    <property type="match status" value="1"/>
</dbReference>
<dbReference type="AlphaFoldDB" id="A0A0F3IWR0"/>
<dbReference type="Proteomes" id="UP000033774">
    <property type="component" value="Unassembled WGS sequence"/>
</dbReference>
<dbReference type="SUPFAM" id="SSF89447">
    <property type="entry name" value="AbrB/MazE/MraZ-like"/>
    <property type="match status" value="1"/>
</dbReference>